<feature type="region of interest" description="Disordered" evidence="1">
    <location>
        <begin position="1"/>
        <end position="27"/>
    </location>
</feature>
<dbReference type="GeneID" id="26887599"/>
<proteinExistence type="predicted"/>
<evidence type="ECO:0000313" key="3">
    <source>
        <dbReference type="EMBL" id="AFR32454.1"/>
    </source>
</evidence>
<dbReference type="InterPro" id="IPR000719">
    <property type="entry name" value="Prot_kinase_dom"/>
</dbReference>
<evidence type="ECO:0000256" key="1">
    <source>
        <dbReference type="SAM" id="MobiDB-lite"/>
    </source>
</evidence>
<sequence>MDESNGQRPSNHVADKRESRCPSKRSLRSRIASYLRRSLSWRHAGRQSFSSRRSDVRQHAAAHGIRSKIYERPRTGSPDRVSSGRGRGPRRAFAAELKRPALRRACPELVSAPPVPQTILSLHHIHKLCSPVFSINSEMLYTEIDLPGVRKFAGSGGYGEVELLSEHKLAVKTIKDGGWYAAELVATLLVGDYAIRGMRSHNVRSLIIPLAFSIQSKQIVFPAYDMDFGKYTSHLASSRPTDFFVVMSIYTCFSDMARAVLYLNMSCGVSHLDIKSANILVNLHSDAMAIRKAVLADFSLLTLNSSSVVRHAQFSLREHNRERTKNFPVPASLTMTNFYTLVGHGYNQPSELLIKYLNNERTEFAGLPLPYDFGRAVDLYALGQTLLELLLSVYVSSEAGIPIPRFPGYQYYSHQMSPDFAIAILAYRCVLHPVIFVTSPTMHALGAPHDVADSIRRHMRSTRLRRIFYEQCAHYRRTYKGLLATVTLPLETKPLVNLVSHLCHANPSARHVLFEA</sequence>
<keyword evidence="3" id="KW-0808">Transferase</keyword>
<dbReference type="KEGG" id="vg:26887599"/>
<keyword evidence="3" id="KW-0418">Kinase</keyword>
<dbReference type="PROSITE" id="PS00108">
    <property type="entry name" value="PROTEIN_KINASE_ST"/>
    <property type="match status" value="1"/>
</dbReference>
<dbReference type="Proteomes" id="UP000167073">
    <property type="component" value="Segment"/>
</dbReference>
<feature type="compositionally biased region" description="Polar residues" evidence="1">
    <location>
        <begin position="1"/>
        <end position="10"/>
    </location>
</feature>
<dbReference type="PROSITE" id="PS50011">
    <property type="entry name" value="PROTEIN_KINASE_DOM"/>
    <property type="match status" value="1"/>
</dbReference>
<dbReference type="InterPro" id="IPR011009">
    <property type="entry name" value="Kinase-like_dom_sf"/>
</dbReference>
<reference evidence="3 4" key="1">
    <citation type="journal article" date="2012" name="Virology">
        <title>Analysis of the genome of leporid herpesvirus 4.</title>
        <authorList>
            <person name="Babra B."/>
            <person name="Watson G."/>
            <person name="Xu W."/>
            <person name="Jeffrey B.M."/>
            <person name="Xu J.R."/>
            <person name="Rockey D.D."/>
            <person name="Rohrmann G.F."/>
            <person name="Jin L."/>
        </authorList>
    </citation>
    <scope>NUCLEOTIDE SEQUENCE [LARGE SCALE GENOMIC DNA]</scope>
    <source>
        <strain evidence="3">LHV4012612</strain>
    </source>
</reference>
<name>J9QWK5_9ALPH</name>
<gene>
    <name evidence="3" type="primary">UL13</name>
</gene>
<keyword evidence="4" id="KW-1185">Reference proteome</keyword>
<evidence type="ECO:0000259" key="2">
    <source>
        <dbReference type="PROSITE" id="PS50011"/>
    </source>
</evidence>
<dbReference type="SMART" id="SM00220">
    <property type="entry name" value="S_TKc"/>
    <property type="match status" value="1"/>
</dbReference>
<dbReference type="RefSeq" id="YP_009230143.1">
    <property type="nucleotide sequence ID" value="NC_029311.1"/>
</dbReference>
<feature type="domain" description="Protein kinase" evidence="2">
    <location>
        <begin position="147"/>
        <end position="516"/>
    </location>
</feature>
<dbReference type="GO" id="GO:0005524">
    <property type="term" value="F:ATP binding"/>
    <property type="evidence" value="ECO:0007669"/>
    <property type="project" value="InterPro"/>
</dbReference>
<dbReference type="SUPFAM" id="SSF56112">
    <property type="entry name" value="Protein kinase-like (PK-like)"/>
    <property type="match status" value="1"/>
</dbReference>
<keyword evidence="3" id="KW-0723">Serine/threonine-protein kinase</keyword>
<organism evidence="3 4">
    <name type="scientific">Leporid alphaherpesvirus 4</name>
    <dbReference type="NCBI Taxonomy" id="481315"/>
    <lineage>
        <taxon>Viruses</taxon>
        <taxon>Duplodnaviria</taxon>
        <taxon>Heunggongvirae</taxon>
        <taxon>Peploviricota</taxon>
        <taxon>Herviviricetes</taxon>
        <taxon>Herpesvirales</taxon>
        <taxon>Orthoherpesviridae</taxon>
        <taxon>Alphaherpesvirinae</taxon>
        <taxon>Simplexvirus</taxon>
        <taxon>Simplexvirus leporidalpha4</taxon>
    </lineage>
</organism>
<dbReference type="GO" id="GO:0004674">
    <property type="term" value="F:protein serine/threonine kinase activity"/>
    <property type="evidence" value="ECO:0007669"/>
    <property type="project" value="UniProtKB-KW"/>
</dbReference>
<feature type="region of interest" description="Disordered" evidence="1">
    <location>
        <begin position="46"/>
        <end position="90"/>
    </location>
</feature>
<accession>J9QWK5</accession>
<dbReference type="InterPro" id="IPR008271">
    <property type="entry name" value="Ser/Thr_kinase_AS"/>
</dbReference>
<dbReference type="EMBL" id="JQ596859">
    <property type="protein sequence ID" value="AFR32454.1"/>
    <property type="molecule type" value="Genomic_DNA"/>
</dbReference>
<dbReference type="OrthoDB" id="8913at10239"/>
<dbReference type="Gene3D" id="1.10.510.10">
    <property type="entry name" value="Transferase(Phosphotransferase) domain 1"/>
    <property type="match status" value="1"/>
</dbReference>
<protein>
    <submittedName>
        <fullName evidence="3">Tegument serine/threonine protein kinase UL13</fullName>
    </submittedName>
</protein>
<evidence type="ECO:0000313" key="4">
    <source>
        <dbReference type="Proteomes" id="UP000167073"/>
    </source>
</evidence>